<keyword evidence="11" id="KW-0378">Hydrolase</keyword>
<evidence type="ECO:0000256" key="1">
    <source>
        <dbReference type="ARBA" id="ARBA00001007"/>
    </source>
</evidence>
<gene>
    <name evidence="19" type="ORF">C2E16_20100</name>
</gene>
<dbReference type="NCBIfam" id="NF003986">
    <property type="entry name" value="PRK05471.1-5"/>
    <property type="match status" value="1"/>
</dbReference>
<comment type="catalytic activity">
    <reaction evidence="1">
        <text>a CDP-1,2-diacyl-sn-glycerol + H2O = a 1,2-diacyl-sn-glycero-3-phosphate + CMP + 2 H(+)</text>
        <dbReference type="Rhea" id="RHEA:15221"/>
        <dbReference type="ChEBI" id="CHEBI:15377"/>
        <dbReference type="ChEBI" id="CHEBI:15378"/>
        <dbReference type="ChEBI" id="CHEBI:58332"/>
        <dbReference type="ChEBI" id="CHEBI:58608"/>
        <dbReference type="ChEBI" id="CHEBI:60377"/>
        <dbReference type="EC" id="3.6.1.26"/>
    </reaction>
</comment>
<accession>A0ABM6S697</accession>
<evidence type="ECO:0000256" key="10">
    <source>
        <dbReference type="ARBA" id="ARBA00022692"/>
    </source>
</evidence>
<evidence type="ECO:0000256" key="16">
    <source>
        <dbReference type="ARBA" id="ARBA00023264"/>
    </source>
</evidence>
<protein>
    <recommendedName>
        <fullName evidence="7">CDP-diacylglycerol pyrophosphatase</fullName>
        <ecNumber evidence="6">3.6.1.26</ecNumber>
    </recommendedName>
    <alternativeName>
        <fullName evidence="17">CDP-diacylglycerol phosphatidylhydrolase</fullName>
    </alternativeName>
    <alternativeName>
        <fullName evidence="18">CDP-diglyceride hydrolase</fullName>
    </alternativeName>
</protein>
<evidence type="ECO:0000256" key="6">
    <source>
        <dbReference type="ARBA" id="ARBA00012375"/>
    </source>
</evidence>
<dbReference type="Pfam" id="PF02611">
    <property type="entry name" value="CDH"/>
    <property type="match status" value="1"/>
</dbReference>
<keyword evidence="15" id="KW-0594">Phospholipid biosynthesis</keyword>
<dbReference type="EMBL" id="CP026378">
    <property type="protein sequence ID" value="AUY26956.1"/>
    <property type="molecule type" value="Genomic_DNA"/>
</dbReference>
<reference evidence="19 20" key="1">
    <citation type="submission" date="2018-01" db="EMBL/GenBank/DDBJ databases">
        <title>Complete and assembled Genome of Pantoea calida DSM22759T.</title>
        <authorList>
            <person name="Stevens M.J.A."/>
            <person name="Zurfluh K."/>
            <person name="Stephan R."/>
        </authorList>
    </citation>
    <scope>NUCLEOTIDE SEQUENCE [LARGE SCALE GENOMIC DNA]</scope>
    <source>
        <strain evidence="19 20">DSM 22759</strain>
    </source>
</reference>
<evidence type="ECO:0000256" key="9">
    <source>
        <dbReference type="ARBA" id="ARBA00022516"/>
    </source>
</evidence>
<dbReference type="GeneID" id="84633095"/>
<evidence type="ECO:0000256" key="5">
    <source>
        <dbReference type="ARBA" id="ARBA00006435"/>
    </source>
</evidence>
<evidence type="ECO:0000256" key="15">
    <source>
        <dbReference type="ARBA" id="ARBA00023209"/>
    </source>
</evidence>
<keyword evidence="12" id="KW-1133">Transmembrane helix</keyword>
<evidence type="ECO:0000256" key="8">
    <source>
        <dbReference type="ARBA" id="ARBA00022475"/>
    </source>
</evidence>
<evidence type="ECO:0000256" key="12">
    <source>
        <dbReference type="ARBA" id="ARBA00022989"/>
    </source>
</evidence>
<evidence type="ECO:0000313" key="19">
    <source>
        <dbReference type="EMBL" id="AUY26956.1"/>
    </source>
</evidence>
<keyword evidence="20" id="KW-1185">Reference proteome</keyword>
<organism evidence="19 20">
    <name type="scientific">Mixta calida</name>
    <dbReference type="NCBI Taxonomy" id="665913"/>
    <lineage>
        <taxon>Bacteria</taxon>
        <taxon>Pseudomonadati</taxon>
        <taxon>Pseudomonadota</taxon>
        <taxon>Gammaproteobacteria</taxon>
        <taxon>Enterobacterales</taxon>
        <taxon>Erwiniaceae</taxon>
        <taxon>Mixta</taxon>
    </lineage>
</organism>
<comment type="similarity">
    <text evidence="5">Belongs to the Cdh family.</text>
</comment>
<evidence type="ECO:0000256" key="17">
    <source>
        <dbReference type="ARBA" id="ARBA00032888"/>
    </source>
</evidence>
<keyword evidence="13" id="KW-0443">Lipid metabolism</keyword>
<keyword evidence="9" id="KW-0444">Lipid biosynthesis</keyword>
<dbReference type="SUPFAM" id="SSF54197">
    <property type="entry name" value="HIT-like"/>
    <property type="match status" value="1"/>
</dbReference>
<dbReference type="Proteomes" id="UP000237673">
    <property type="component" value="Chromosome"/>
</dbReference>
<sequence length="252" mass="28025">MPTAARALKIVTVVVVSLCIALGVAAWRFHQNGDALWRMISQQCIPGQQSKNNPSPCQRVDFAQGFVTLKDRNGPLQYLLMPVARISGIESPALLDAATPDFFALAWQQRSLLSMRHGAAVPDSVASLTINSEFGRTQNQLHIHISCLRPDVRQALDSLAPQLDRQWRPYTLTAHRWLIRTLTPAELTQQSSFIRLSQEVPQAQQEMGKYGLALASLPDGRLALMAIKRNWLALNRGSAEELQDHRCAMLSP</sequence>
<comment type="pathway">
    <text evidence="3">Phospholipid metabolism; CDP-diacylglycerol degradation; phosphatidate from CDP-diacylglycerol: step 1/1.</text>
</comment>
<evidence type="ECO:0000256" key="7">
    <source>
        <dbReference type="ARBA" id="ARBA00019608"/>
    </source>
</evidence>
<dbReference type="InterPro" id="IPR036265">
    <property type="entry name" value="HIT-like_sf"/>
</dbReference>
<evidence type="ECO:0000256" key="13">
    <source>
        <dbReference type="ARBA" id="ARBA00023098"/>
    </source>
</evidence>
<comment type="subcellular location">
    <subcellularLocation>
        <location evidence="2">Cell membrane</location>
        <topology evidence="2">Single-pass membrane protein</topology>
    </subcellularLocation>
</comment>
<evidence type="ECO:0000256" key="4">
    <source>
        <dbReference type="ARBA" id="ARBA00005189"/>
    </source>
</evidence>
<evidence type="ECO:0000256" key="3">
    <source>
        <dbReference type="ARBA" id="ARBA00004927"/>
    </source>
</evidence>
<keyword evidence="16" id="KW-1208">Phospholipid metabolism</keyword>
<dbReference type="RefSeq" id="WP_084969899.1">
    <property type="nucleotide sequence ID" value="NZ_CAXOMJ010000011.1"/>
</dbReference>
<dbReference type="EC" id="3.6.1.26" evidence="6"/>
<keyword evidence="14" id="KW-0472">Membrane</keyword>
<proteinExistence type="inferred from homology"/>
<evidence type="ECO:0000256" key="14">
    <source>
        <dbReference type="ARBA" id="ARBA00023136"/>
    </source>
</evidence>
<dbReference type="InterPro" id="IPR003763">
    <property type="entry name" value="CDP-diacylglyc_Pase"/>
</dbReference>
<evidence type="ECO:0000256" key="2">
    <source>
        <dbReference type="ARBA" id="ARBA00004162"/>
    </source>
</evidence>
<evidence type="ECO:0000256" key="11">
    <source>
        <dbReference type="ARBA" id="ARBA00022801"/>
    </source>
</evidence>
<evidence type="ECO:0000313" key="20">
    <source>
        <dbReference type="Proteomes" id="UP000237673"/>
    </source>
</evidence>
<keyword evidence="8" id="KW-1003">Cell membrane</keyword>
<comment type="pathway">
    <text evidence="4">Lipid metabolism.</text>
</comment>
<name>A0ABM6S697_9GAMM</name>
<dbReference type="PIRSF" id="PIRSF001273">
    <property type="entry name" value="CDH"/>
    <property type="match status" value="1"/>
</dbReference>
<evidence type="ECO:0000256" key="18">
    <source>
        <dbReference type="ARBA" id="ARBA00032892"/>
    </source>
</evidence>
<dbReference type="Gene3D" id="3.30.428.30">
    <property type="entry name" value="HIT family - CDH-like"/>
    <property type="match status" value="1"/>
</dbReference>
<keyword evidence="10" id="KW-0812">Transmembrane</keyword>